<evidence type="ECO:0000313" key="4">
    <source>
        <dbReference type="Proteomes" id="UP000001962"/>
    </source>
</evidence>
<feature type="region of interest" description="Disordered" evidence="1">
    <location>
        <begin position="93"/>
        <end position="119"/>
    </location>
</feature>
<sequence>MRRFRPYTVALLAAGLLLAPLTLNAQPPGHAGPGAAGAERGPPGQRSEPRSSDQRRDDRQRSDDRVERWRSEYGEGRFRDQEREIIREWLRERQDETVAGGPPGRPQTPGRSGGQRTLPPGLQQRLERGGELPPGWQRKVARGEVVDSELIRYSRVSPDLRRRLPRQPTDTELLELEDQVVRVLETTGLVLDVLDILTE</sequence>
<dbReference type="Gene3D" id="3.10.450.160">
    <property type="entry name" value="inner membrane protein cigr"/>
    <property type="match status" value="1"/>
</dbReference>
<dbReference type="EMBL" id="CP000453">
    <property type="protein sequence ID" value="ABI57523.1"/>
    <property type="molecule type" value="Genomic_DNA"/>
</dbReference>
<accession>Q0A6L4</accession>
<proteinExistence type="predicted"/>
<dbReference type="HOGENOM" id="CLU_118438_0_0_6"/>
<gene>
    <name evidence="3" type="ordered locus">Mlg_2181</name>
</gene>
<dbReference type="Proteomes" id="UP000001962">
    <property type="component" value="Chromosome"/>
</dbReference>
<feature type="signal peptide" evidence="2">
    <location>
        <begin position="1"/>
        <end position="25"/>
    </location>
</feature>
<evidence type="ECO:0000313" key="3">
    <source>
        <dbReference type="EMBL" id="ABI57523.1"/>
    </source>
</evidence>
<evidence type="ECO:0000256" key="1">
    <source>
        <dbReference type="SAM" id="MobiDB-lite"/>
    </source>
</evidence>
<feature type="compositionally biased region" description="Low complexity" evidence="1">
    <location>
        <begin position="107"/>
        <end position="116"/>
    </location>
</feature>
<dbReference type="OrthoDB" id="5739345at2"/>
<dbReference type="RefSeq" id="WP_011629917.1">
    <property type="nucleotide sequence ID" value="NC_008340.1"/>
</dbReference>
<dbReference type="KEGG" id="aeh:Mlg_2181"/>
<feature type="compositionally biased region" description="Basic and acidic residues" evidence="1">
    <location>
        <begin position="47"/>
        <end position="74"/>
    </location>
</feature>
<organism evidence="3 4">
    <name type="scientific">Alkalilimnicola ehrlichii (strain ATCC BAA-1101 / DSM 17681 / MLHE-1)</name>
    <dbReference type="NCBI Taxonomy" id="187272"/>
    <lineage>
        <taxon>Bacteria</taxon>
        <taxon>Pseudomonadati</taxon>
        <taxon>Pseudomonadota</taxon>
        <taxon>Gammaproteobacteria</taxon>
        <taxon>Chromatiales</taxon>
        <taxon>Ectothiorhodospiraceae</taxon>
        <taxon>Alkalilimnicola</taxon>
    </lineage>
</organism>
<feature type="chain" id="PRO_5004168087" evidence="2">
    <location>
        <begin position="26"/>
        <end position="199"/>
    </location>
</feature>
<keyword evidence="2" id="KW-0732">Signal</keyword>
<protein>
    <submittedName>
        <fullName evidence="3">Uncharacterized protein</fullName>
    </submittedName>
</protein>
<dbReference type="AlphaFoldDB" id="Q0A6L4"/>
<name>Q0A6L4_ALKEH</name>
<dbReference type="eggNOG" id="ENOG5033033">
    <property type="taxonomic scope" value="Bacteria"/>
</dbReference>
<keyword evidence="4" id="KW-1185">Reference proteome</keyword>
<evidence type="ECO:0000256" key="2">
    <source>
        <dbReference type="SAM" id="SignalP"/>
    </source>
</evidence>
<feature type="region of interest" description="Disordered" evidence="1">
    <location>
        <begin position="23"/>
        <end position="74"/>
    </location>
</feature>
<reference evidence="4" key="1">
    <citation type="submission" date="2006-08" db="EMBL/GenBank/DDBJ databases">
        <title>Complete sequence of Alkalilimnicola ehrilichei MLHE-1.</title>
        <authorList>
            <person name="Copeland A."/>
            <person name="Lucas S."/>
            <person name="Lapidus A."/>
            <person name="Barry K."/>
            <person name="Detter J.C."/>
            <person name="Glavina del Rio T."/>
            <person name="Hammon N."/>
            <person name="Israni S."/>
            <person name="Dalin E."/>
            <person name="Tice H."/>
            <person name="Pitluck S."/>
            <person name="Sims D."/>
            <person name="Brettin T."/>
            <person name="Bruce D."/>
            <person name="Han C."/>
            <person name="Tapia R."/>
            <person name="Gilna P."/>
            <person name="Schmutz J."/>
            <person name="Larimer F."/>
            <person name="Land M."/>
            <person name="Hauser L."/>
            <person name="Kyrpides N."/>
            <person name="Mikhailova N."/>
            <person name="Oremland R.S."/>
            <person name="Hoeft S.E."/>
            <person name="Switzer-Blum J."/>
            <person name="Kulp T."/>
            <person name="King G."/>
            <person name="Tabita R."/>
            <person name="Witte B."/>
            <person name="Santini J.M."/>
            <person name="Basu P."/>
            <person name="Hollibaugh J.T."/>
            <person name="Xie G."/>
            <person name="Stolz J.F."/>
            <person name="Richardson P."/>
        </authorList>
    </citation>
    <scope>NUCLEOTIDE SEQUENCE [LARGE SCALE GENOMIC DNA]</scope>
    <source>
        <strain evidence="4">ATCC BAA-1101 / DSM 17681 / MLHE-1</strain>
    </source>
</reference>